<dbReference type="EMBL" id="HACA01007401">
    <property type="protein sequence ID" value="CDW24762.1"/>
    <property type="molecule type" value="Transcribed_RNA"/>
</dbReference>
<comment type="similarity">
    <text evidence="1">Belongs to the glutaminase family.</text>
</comment>
<feature type="repeat" description="ANK" evidence="6">
    <location>
        <begin position="167"/>
        <end position="190"/>
    </location>
</feature>
<dbReference type="InterPro" id="IPR015868">
    <property type="entry name" value="Glutaminase"/>
</dbReference>
<dbReference type="OrthoDB" id="9995210at2759"/>
<evidence type="ECO:0000256" key="3">
    <source>
        <dbReference type="ARBA" id="ARBA00012918"/>
    </source>
</evidence>
<dbReference type="PANTHER" id="PTHR12544:SF29">
    <property type="entry name" value="GLUTAMINASE"/>
    <property type="match status" value="1"/>
</dbReference>
<evidence type="ECO:0000256" key="4">
    <source>
        <dbReference type="ARBA" id="ARBA00022801"/>
    </source>
</evidence>
<dbReference type="PROSITE" id="PS50297">
    <property type="entry name" value="ANK_REP_REGION"/>
    <property type="match status" value="1"/>
</dbReference>
<dbReference type="EC" id="3.5.1.2" evidence="3"/>
<sequence length="238" mass="26667">MEVTCETVAVMAASLANGGKCPTTEEDTLNPDSVRDVLSLMHSCGMYNYSGEFAFNVGLPAKSGVSGALVLVIPNIMGIALWSPPLDSLGNTVRSVDFSQELVKIFNFHRFDNLINKETVRIDPRKYTNEVRWTSMIALLYSATTGDLTALKRCYFNDINMSLSNYDNRTALHLSAAEGHLECTEFLVEKCNLDPLTKDRWGYTPLSEAKRFEHEMVYRYLVKHCEDNCLDDLIASLT</sequence>
<dbReference type="AlphaFoldDB" id="A0A0K2TGP4"/>
<keyword evidence="6" id="KW-0040">ANK repeat</keyword>
<dbReference type="InterPro" id="IPR036770">
    <property type="entry name" value="Ankyrin_rpt-contain_sf"/>
</dbReference>
<protein>
    <recommendedName>
        <fullName evidence="3">glutaminase</fullName>
        <ecNumber evidence="3">3.5.1.2</ecNumber>
    </recommendedName>
</protein>
<dbReference type="SUPFAM" id="SSF48403">
    <property type="entry name" value="Ankyrin repeat"/>
    <property type="match status" value="1"/>
</dbReference>
<dbReference type="PANTHER" id="PTHR12544">
    <property type="entry name" value="GLUTAMINASE"/>
    <property type="match status" value="1"/>
</dbReference>
<dbReference type="Gene3D" id="1.25.40.20">
    <property type="entry name" value="Ankyrin repeat-containing domain"/>
    <property type="match status" value="1"/>
</dbReference>
<comment type="catalytic activity">
    <reaction evidence="5">
        <text>L-glutamine + H2O = L-glutamate + NH4(+)</text>
        <dbReference type="Rhea" id="RHEA:15889"/>
        <dbReference type="ChEBI" id="CHEBI:15377"/>
        <dbReference type="ChEBI" id="CHEBI:28938"/>
        <dbReference type="ChEBI" id="CHEBI:29985"/>
        <dbReference type="ChEBI" id="CHEBI:58359"/>
        <dbReference type="EC" id="3.5.1.2"/>
    </reaction>
</comment>
<dbReference type="Pfam" id="PF12796">
    <property type="entry name" value="Ank_2"/>
    <property type="match status" value="1"/>
</dbReference>
<dbReference type="PROSITE" id="PS50088">
    <property type="entry name" value="ANK_REPEAT"/>
    <property type="match status" value="1"/>
</dbReference>
<dbReference type="InterPro" id="IPR012338">
    <property type="entry name" value="Beta-lactam/transpept-like"/>
</dbReference>
<dbReference type="GO" id="GO:0006543">
    <property type="term" value="P:L-glutamine catabolic process"/>
    <property type="evidence" value="ECO:0007669"/>
    <property type="project" value="TreeGrafter"/>
</dbReference>
<dbReference type="FunFam" id="1.25.40.20:FF:000069">
    <property type="entry name" value="Glutaminase, isoform E"/>
    <property type="match status" value="1"/>
</dbReference>
<organism evidence="7">
    <name type="scientific">Lepeophtheirus salmonis</name>
    <name type="common">Salmon louse</name>
    <name type="synonym">Caligus salmonis</name>
    <dbReference type="NCBI Taxonomy" id="72036"/>
    <lineage>
        <taxon>Eukaryota</taxon>
        <taxon>Metazoa</taxon>
        <taxon>Ecdysozoa</taxon>
        <taxon>Arthropoda</taxon>
        <taxon>Crustacea</taxon>
        <taxon>Multicrustacea</taxon>
        <taxon>Hexanauplia</taxon>
        <taxon>Copepoda</taxon>
        <taxon>Siphonostomatoida</taxon>
        <taxon>Caligidae</taxon>
        <taxon>Lepeophtheirus</taxon>
    </lineage>
</organism>
<reference evidence="7" key="1">
    <citation type="submission" date="2014-05" db="EMBL/GenBank/DDBJ databases">
        <authorList>
            <person name="Chronopoulou M."/>
        </authorList>
    </citation>
    <scope>NUCLEOTIDE SEQUENCE</scope>
    <source>
        <tissue evidence="7">Whole organism</tissue>
    </source>
</reference>
<name>A0A0K2TGP4_LEPSM</name>
<evidence type="ECO:0000313" key="7">
    <source>
        <dbReference type="EMBL" id="CDW24762.1"/>
    </source>
</evidence>
<dbReference type="Gene3D" id="3.40.710.10">
    <property type="entry name" value="DD-peptidase/beta-lactamase superfamily"/>
    <property type="match status" value="1"/>
</dbReference>
<evidence type="ECO:0000256" key="1">
    <source>
        <dbReference type="ARBA" id="ARBA00011076"/>
    </source>
</evidence>
<dbReference type="InterPro" id="IPR002110">
    <property type="entry name" value="Ankyrin_rpt"/>
</dbReference>
<proteinExistence type="inferred from homology"/>
<dbReference type="Pfam" id="PF04960">
    <property type="entry name" value="Glutaminase"/>
    <property type="match status" value="1"/>
</dbReference>
<comment type="subunit">
    <text evidence="2">Homotetramer.</text>
</comment>
<dbReference type="SMART" id="SM00248">
    <property type="entry name" value="ANK"/>
    <property type="match status" value="2"/>
</dbReference>
<evidence type="ECO:0000256" key="5">
    <source>
        <dbReference type="ARBA" id="ARBA00049534"/>
    </source>
</evidence>
<dbReference type="GO" id="GO:0006537">
    <property type="term" value="P:glutamate biosynthetic process"/>
    <property type="evidence" value="ECO:0007669"/>
    <property type="project" value="TreeGrafter"/>
</dbReference>
<keyword evidence="4" id="KW-0378">Hydrolase</keyword>
<dbReference type="SUPFAM" id="SSF56601">
    <property type="entry name" value="beta-lactamase/transpeptidase-like"/>
    <property type="match status" value="1"/>
</dbReference>
<dbReference type="GO" id="GO:0004359">
    <property type="term" value="F:glutaminase activity"/>
    <property type="evidence" value="ECO:0007669"/>
    <property type="project" value="UniProtKB-EC"/>
</dbReference>
<evidence type="ECO:0000256" key="6">
    <source>
        <dbReference type="PROSITE-ProRule" id="PRU00023"/>
    </source>
</evidence>
<accession>A0A0K2TGP4</accession>
<evidence type="ECO:0000256" key="2">
    <source>
        <dbReference type="ARBA" id="ARBA00011881"/>
    </source>
</evidence>